<dbReference type="Proteomes" id="UP001596282">
    <property type="component" value="Unassembled WGS sequence"/>
</dbReference>
<accession>A0ABW1RYR1</accession>
<organism evidence="2 3">
    <name type="scientific">Lactiplantibacillus daowaiensis</name>
    <dbReference type="NCBI Taxonomy" id="2559918"/>
    <lineage>
        <taxon>Bacteria</taxon>
        <taxon>Bacillati</taxon>
        <taxon>Bacillota</taxon>
        <taxon>Bacilli</taxon>
        <taxon>Lactobacillales</taxon>
        <taxon>Lactobacillaceae</taxon>
        <taxon>Lactiplantibacillus</taxon>
    </lineage>
</organism>
<proteinExistence type="predicted"/>
<comment type="caution">
    <text evidence="2">The sequence shown here is derived from an EMBL/GenBank/DDBJ whole genome shotgun (WGS) entry which is preliminary data.</text>
</comment>
<evidence type="ECO:0008006" key="4">
    <source>
        <dbReference type="Google" id="ProtNLM"/>
    </source>
</evidence>
<evidence type="ECO:0000313" key="2">
    <source>
        <dbReference type="EMBL" id="MFC6180334.1"/>
    </source>
</evidence>
<dbReference type="RefSeq" id="WP_137627709.1">
    <property type="nucleotide sequence ID" value="NZ_BJDJ01000003.1"/>
</dbReference>
<gene>
    <name evidence="2" type="ORF">ACFP5Y_03760</name>
</gene>
<keyword evidence="1" id="KW-1133">Transmembrane helix</keyword>
<reference evidence="3" key="1">
    <citation type="journal article" date="2019" name="Int. J. Syst. Evol. Microbiol.">
        <title>The Global Catalogue of Microorganisms (GCM) 10K type strain sequencing project: providing services to taxonomists for standard genome sequencing and annotation.</title>
        <authorList>
            <consortium name="The Broad Institute Genomics Platform"/>
            <consortium name="The Broad Institute Genome Sequencing Center for Infectious Disease"/>
            <person name="Wu L."/>
            <person name="Ma J."/>
        </authorList>
    </citation>
    <scope>NUCLEOTIDE SEQUENCE [LARGE SCALE GENOMIC DNA]</scope>
    <source>
        <strain evidence="3">CCM 8933</strain>
    </source>
</reference>
<name>A0ABW1RYR1_9LACO</name>
<sequence length="98" mass="11090">MKVKFKIISTSLLLCSAIALWGLAFKVIDNIVGPPNYSFTIYVFMAIFVIAFVVMTNFDEPIFDFVDWLLTISIMSITSSTCLLVIVGIIKLFVWWLA</sequence>
<dbReference type="EMBL" id="JBHSSC010000009">
    <property type="protein sequence ID" value="MFC6180334.1"/>
    <property type="molecule type" value="Genomic_DNA"/>
</dbReference>
<evidence type="ECO:0000313" key="3">
    <source>
        <dbReference type="Proteomes" id="UP001596282"/>
    </source>
</evidence>
<keyword evidence="1" id="KW-0472">Membrane</keyword>
<keyword evidence="1" id="KW-0812">Transmembrane</keyword>
<keyword evidence="3" id="KW-1185">Reference proteome</keyword>
<evidence type="ECO:0000256" key="1">
    <source>
        <dbReference type="SAM" id="Phobius"/>
    </source>
</evidence>
<protein>
    <recommendedName>
        <fullName evidence="4">Integral membrane protein</fullName>
    </recommendedName>
</protein>
<feature type="transmembrane region" description="Helical" evidence="1">
    <location>
        <begin position="68"/>
        <end position="97"/>
    </location>
</feature>
<feature type="transmembrane region" description="Helical" evidence="1">
    <location>
        <begin position="36"/>
        <end position="56"/>
    </location>
</feature>